<sequence length="53" mass="5617">MAEYTYNYFEAVVGNLTGKIGVEPFDPGGPRHHRAHHPDRQPAGAAGGVGTGR</sequence>
<keyword evidence="3" id="KW-1185">Reference proteome</keyword>
<evidence type="ECO:0000256" key="1">
    <source>
        <dbReference type="SAM" id="MobiDB-lite"/>
    </source>
</evidence>
<name>A0A8J3ZYQ5_9ACTN</name>
<feature type="region of interest" description="Disordered" evidence="1">
    <location>
        <begin position="23"/>
        <end position="53"/>
    </location>
</feature>
<comment type="caution">
    <text evidence="2">The sequence shown here is derived from an EMBL/GenBank/DDBJ whole genome shotgun (WGS) entry which is preliminary data.</text>
</comment>
<evidence type="ECO:0000313" key="3">
    <source>
        <dbReference type="Proteomes" id="UP000635606"/>
    </source>
</evidence>
<protein>
    <submittedName>
        <fullName evidence="2">Uncharacterized protein</fullName>
    </submittedName>
</protein>
<reference evidence="2" key="1">
    <citation type="submission" date="2021-01" db="EMBL/GenBank/DDBJ databases">
        <title>Whole genome shotgun sequence of Virgisporangium ochraceum NBRC 16418.</title>
        <authorList>
            <person name="Komaki H."/>
            <person name="Tamura T."/>
        </authorList>
    </citation>
    <scope>NUCLEOTIDE SEQUENCE</scope>
    <source>
        <strain evidence="2">NBRC 16418</strain>
    </source>
</reference>
<organism evidence="2 3">
    <name type="scientific">Virgisporangium ochraceum</name>
    <dbReference type="NCBI Taxonomy" id="65505"/>
    <lineage>
        <taxon>Bacteria</taxon>
        <taxon>Bacillati</taxon>
        <taxon>Actinomycetota</taxon>
        <taxon>Actinomycetes</taxon>
        <taxon>Micromonosporales</taxon>
        <taxon>Micromonosporaceae</taxon>
        <taxon>Virgisporangium</taxon>
    </lineage>
</organism>
<proteinExistence type="predicted"/>
<dbReference type="EMBL" id="BOPH01000088">
    <property type="protein sequence ID" value="GIJ71703.1"/>
    <property type="molecule type" value="Genomic_DNA"/>
</dbReference>
<accession>A0A8J3ZYQ5</accession>
<dbReference type="AlphaFoldDB" id="A0A8J3ZYQ5"/>
<dbReference type="Proteomes" id="UP000635606">
    <property type="component" value="Unassembled WGS sequence"/>
</dbReference>
<gene>
    <name evidence="2" type="ORF">Voc01_066200</name>
</gene>
<evidence type="ECO:0000313" key="2">
    <source>
        <dbReference type="EMBL" id="GIJ71703.1"/>
    </source>
</evidence>